<dbReference type="Gene3D" id="3.40.50.300">
    <property type="entry name" value="P-loop containing nucleotide triphosphate hydrolases"/>
    <property type="match status" value="1"/>
</dbReference>
<dbReference type="GO" id="GO:0005524">
    <property type="term" value="F:ATP binding"/>
    <property type="evidence" value="ECO:0007669"/>
    <property type="project" value="UniProtKB-KW"/>
</dbReference>
<dbReference type="Pfam" id="PF23598">
    <property type="entry name" value="LRR_14"/>
    <property type="match status" value="1"/>
</dbReference>
<dbReference type="GO" id="GO:0051607">
    <property type="term" value="P:defense response to virus"/>
    <property type="evidence" value="ECO:0007669"/>
    <property type="project" value="UniProtKB-ARBA"/>
</dbReference>
<dbReference type="InterPro" id="IPR002182">
    <property type="entry name" value="NB-ARC"/>
</dbReference>
<reference evidence="11 12" key="1">
    <citation type="submission" date="2020-09" db="EMBL/GenBank/DDBJ databases">
        <title>De no assembly of potato wild relative species, Solanum commersonii.</title>
        <authorList>
            <person name="Cho K."/>
        </authorList>
    </citation>
    <scope>NUCLEOTIDE SEQUENCE [LARGE SCALE GENOMIC DNA]</scope>
    <source>
        <strain evidence="11">LZ3.2</strain>
        <tissue evidence="11">Leaf</tissue>
    </source>
</reference>
<dbReference type="SUPFAM" id="SSF52058">
    <property type="entry name" value="L domain-like"/>
    <property type="match status" value="2"/>
</dbReference>
<dbReference type="InterPro" id="IPR055414">
    <property type="entry name" value="LRR_R13L4/SHOC2-like"/>
</dbReference>
<evidence type="ECO:0000259" key="8">
    <source>
        <dbReference type="Pfam" id="PF00931"/>
    </source>
</evidence>
<evidence type="ECO:0000259" key="10">
    <source>
        <dbReference type="Pfam" id="PF23598"/>
    </source>
</evidence>
<keyword evidence="6" id="KW-0067">ATP-binding</keyword>
<evidence type="ECO:0000313" key="11">
    <source>
        <dbReference type="EMBL" id="KAG5588952.1"/>
    </source>
</evidence>
<feature type="domain" description="Disease resistance protein winged helix" evidence="9">
    <location>
        <begin position="874"/>
        <end position="934"/>
    </location>
</feature>
<comment type="similarity">
    <text evidence="1">Belongs to the disease resistance NB-LRR family.</text>
</comment>
<dbReference type="Proteomes" id="UP000824120">
    <property type="component" value="Chromosome 8"/>
</dbReference>
<evidence type="ECO:0000259" key="9">
    <source>
        <dbReference type="Pfam" id="PF23559"/>
    </source>
</evidence>
<dbReference type="GO" id="GO:0043531">
    <property type="term" value="F:ADP binding"/>
    <property type="evidence" value="ECO:0007669"/>
    <property type="project" value="InterPro"/>
</dbReference>
<accession>A0A9J5XPD4</accession>
<keyword evidence="5" id="KW-0611">Plant defense</keyword>
<feature type="domain" description="NB-ARC" evidence="8">
    <location>
        <begin position="595"/>
        <end position="764"/>
    </location>
</feature>
<name>A0A9J5XPD4_SOLCO</name>
<dbReference type="EMBL" id="JACXVP010000008">
    <property type="protein sequence ID" value="KAG5588952.1"/>
    <property type="molecule type" value="Genomic_DNA"/>
</dbReference>
<evidence type="ECO:0000256" key="2">
    <source>
        <dbReference type="ARBA" id="ARBA00022614"/>
    </source>
</evidence>
<keyword evidence="12" id="KW-1185">Reference proteome</keyword>
<dbReference type="PANTHER" id="PTHR33463:SF218">
    <property type="entry name" value="DISEASE RESISTANCE PROTEIN RPS2-LIKE"/>
    <property type="match status" value="1"/>
</dbReference>
<protein>
    <submittedName>
        <fullName evidence="11">Uncharacterized protein</fullName>
    </submittedName>
</protein>
<dbReference type="SUPFAM" id="SSF52540">
    <property type="entry name" value="P-loop containing nucleoside triphosphate hydrolases"/>
    <property type="match status" value="1"/>
</dbReference>
<keyword evidence="4" id="KW-0547">Nucleotide-binding</keyword>
<evidence type="ECO:0000256" key="7">
    <source>
        <dbReference type="SAM" id="Coils"/>
    </source>
</evidence>
<dbReference type="Pfam" id="PF00931">
    <property type="entry name" value="NB-ARC"/>
    <property type="match status" value="1"/>
</dbReference>
<keyword evidence="2" id="KW-0433">Leucine-rich repeat</keyword>
<keyword evidence="3" id="KW-0677">Repeat</keyword>
<dbReference type="FunFam" id="1.10.8.430:FF:000003">
    <property type="entry name" value="Probable disease resistance protein At5g66910"/>
    <property type="match status" value="1"/>
</dbReference>
<dbReference type="Gene3D" id="1.10.8.430">
    <property type="entry name" value="Helical domain of apoptotic protease-activating factors"/>
    <property type="match status" value="1"/>
</dbReference>
<evidence type="ECO:0000256" key="4">
    <source>
        <dbReference type="ARBA" id="ARBA00022741"/>
    </source>
</evidence>
<sequence>MDYVKMHDVVRDVAKWIANTFGDDHTSVFQVGVGLTEIFLIKVSASVKRISFLLDCDNTKLCRLPEGMDKLINLRLLKLPVGDLNESIGQGFFLKLPSIEMLKTDYEIMPDSYQYNLKMNYDVSIEILPGKKGVTVVERTSVDEISSLHNLTSLFIRLDSSSIFNKDHTWMKRLKRFHISVGNTTAQVRQNKSRRKISVSRCEIFSNGELSGMLQFASHLYLEKCMGLRKVIVNKNSFNGLKSMCIHKCSCYFTPVEEGSGQFDPLPNLEYLSLEYVHNLKSVFDFSQFLGLRLTKLRQLVVYICHSLTCLFNVGDAFALPKHLEEITSIHCKQLVELLRNVGTLGEPQSMLDHLEELTLQGPTQIRKLPLSIQTSNNIKLIKGTTEWWSQLKWDDDNFKSNLEHRFTAFKENLSGNTKEGTYCLREHHYLKNCSMEILPNVVIEVGKLVCQCIHPKMENIVCFSSKIENLSEEMEKLKKLREDIKGKVEIAEGEGYKPKPDVIKWIDDVEKVENDWETMKERIEAAKMLTYKCCPNCSLRLEVCTQVQNIRDKVCRLTKAEESFGSNLMVENYRMEKVEYLEVPPIKDQPAARKNIDRILKHLENDKICIIGVWGAGGIGKTTLMKNLNNELQQIGVSRPKLSFGVVVWITMPKPADISKVQALIAKRLSLEVDNEGSKESSANKIYQRFKKEKRFLLILDDVWEAINLDHVGVPHSKNHAGSNVIIVSRFLGVCKKMKTHTEINISILNEAESWHLFIKNAGDVANRVDIQPLAMDIARVCGGLPLAITVIGTSMRGKSRVELWEDALKSLRRSEPCDEDVIHEVYKVIKLSFDYLESRDTELSLEQRSNMNKRRGDIKSCFLYCSLYPAAISIDDLIRCWWAEGFLGEHDTYENAYNRGTTMIDRLKDVCLLEEAHWMDCVKMHDLVRDVAKWIANSSNDEHNSVIQAGTGLTKISHTKLSASVKRISFISNKIEHLPDCFMDCPRTTSLLLQDNEPLEKIPDKFFLSFPALRVVNLSETGIRALPSSINSLSQLRALILQYCYELKELPDIGNLSNLQLLDCDNTRLRCLPIGMHKLTNLRLLNMPTSDLESSIGQGFFQKLSSLEIINMMGGCLGSTSFDEISFLHNLTSLFIRLDSSSILKREHNWMKRLKSFHIEIGETSAEVPFNKSTKRISVSHCETFSNGELSGMLQFASYLYLEKCGDLRKLIENNSFDGLKSLHIESCSCDFTPAAEEGSEQFDDPLPNLEHLSLSSVHNLKCVSDFGHFLGPRFSELRQLDISNCRNLTCLFNVGVPNHLKEINIFNCSELVELLVQCGSSQRTLVNSEILKLSLKQVPTLRTFGEPQSMWKHMKELEVIECFGIRKLPLSIQTSNNIKIITGESQWWSQLEWDDHNYKSNLQHCFTAFDQVYWNGYRYPQYYYPVDNTDSSASCRIS</sequence>
<dbReference type="InterPro" id="IPR058922">
    <property type="entry name" value="WHD_DRP"/>
</dbReference>
<gene>
    <name evidence="11" type="ORF">H5410_039466</name>
</gene>
<dbReference type="FunFam" id="1.10.10.10:FF:000322">
    <property type="entry name" value="Probable disease resistance protein At1g63360"/>
    <property type="match status" value="1"/>
</dbReference>
<dbReference type="Pfam" id="PF23559">
    <property type="entry name" value="WHD_DRP"/>
    <property type="match status" value="1"/>
</dbReference>
<evidence type="ECO:0000256" key="5">
    <source>
        <dbReference type="ARBA" id="ARBA00022821"/>
    </source>
</evidence>
<evidence type="ECO:0000256" key="6">
    <source>
        <dbReference type="ARBA" id="ARBA00022840"/>
    </source>
</evidence>
<evidence type="ECO:0000256" key="3">
    <source>
        <dbReference type="ARBA" id="ARBA00022737"/>
    </source>
</evidence>
<dbReference type="OrthoDB" id="1937853at2759"/>
<dbReference type="InterPro" id="IPR050905">
    <property type="entry name" value="Plant_NBS-LRR"/>
</dbReference>
<proteinExistence type="inferred from homology"/>
<dbReference type="PANTHER" id="PTHR33463">
    <property type="entry name" value="NB-ARC DOMAIN-CONTAINING PROTEIN-RELATED"/>
    <property type="match status" value="1"/>
</dbReference>
<feature type="domain" description="Disease resistance R13L4/SHOC-2-like LRR" evidence="10">
    <location>
        <begin position="1010"/>
        <end position="1310"/>
    </location>
</feature>
<dbReference type="InterPro" id="IPR042197">
    <property type="entry name" value="Apaf_helical"/>
</dbReference>
<dbReference type="InterPro" id="IPR027417">
    <property type="entry name" value="P-loop_NTPase"/>
</dbReference>
<organism evidence="11 12">
    <name type="scientific">Solanum commersonii</name>
    <name type="common">Commerson's wild potato</name>
    <name type="synonym">Commerson's nightshade</name>
    <dbReference type="NCBI Taxonomy" id="4109"/>
    <lineage>
        <taxon>Eukaryota</taxon>
        <taxon>Viridiplantae</taxon>
        <taxon>Streptophyta</taxon>
        <taxon>Embryophyta</taxon>
        <taxon>Tracheophyta</taxon>
        <taxon>Spermatophyta</taxon>
        <taxon>Magnoliopsida</taxon>
        <taxon>eudicotyledons</taxon>
        <taxon>Gunneridae</taxon>
        <taxon>Pentapetalae</taxon>
        <taxon>asterids</taxon>
        <taxon>lamiids</taxon>
        <taxon>Solanales</taxon>
        <taxon>Solanaceae</taxon>
        <taxon>Solanoideae</taxon>
        <taxon>Solaneae</taxon>
        <taxon>Solanum</taxon>
    </lineage>
</organism>
<comment type="caution">
    <text evidence="11">The sequence shown here is derived from an EMBL/GenBank/DDBJ whole genome shotgun (WGS) entry which is preliminary data.</text>
</comment>
<keyword evidence="7" id="KW-0175">Coiled coil</keyword>
<dbReference type="InterPro" id="IPR032675">
    <property type="entry name" value="LRR_dom_sf"/>
</dbReference>
<evidence type="ECO:0000256" key="1">
    <source>
        <dbReference type="ARBA" id="ARBA00008894"/>
    </source>
</evidence>
<feature type="coiled-coil region" evidence="7">
    <location>
        <begin position="461"/>
        <end position="530"/>
    </location>
</feature>
<evidence type="ECO:0000313" key="12">
    <source>
        <dbReference type="Proteomes" id="UP000824120"/>
    </source>
</evidence>
<dbReference type="PRINTS" id="PR00364">
    <property type="entry name" value="DISEASERSIST"/>
</dbReference>
<dbReference type="Gene3D" id="3.80.10.10">
    <property type="entry name" value="Ribonuclease Inhibitor"/>
    <property type="match status" value="3"/>
</dbReference>
<dbReference type="FunFam" id="3.40.50.300:FF:001091">
    <property type="entry name" value="Probable disease resistance protein At1g61300"/>
    <property type="match status" value="1"/>
</dbReference>